<dbReference type="SUPFAM" id="SSF53474">
    <property type="entry name" value="alpha/beta-Hydrolases"/>
    <property type="match status" value="1"/>
</dbReference>
<gene>
    <name evidence="2" type="ORF">KSF_057560</name>
</gene>
<dbReference type="InterPro" id="IPR000639">
    <property type="entry name" value="Epox_hydrolase-like"/>
</dbReference>
<feature type="domain" description="AB hydrolase-1" evidence="1">
    <location>
        <begin position="20"/>
        <end position="153"/>
    </location>
</feature>
<evidence type="ECO:0000259" key="1">
    <source>
        <dbReference type="Pfam" id="PF00561"/>
    </source>
</evidence>
<dbReference type="PRINTS" id="PR00111">
    <property type="entry name" value="ABHYDROLASE"/>
</dbReference>
<accession>A0A8J3N4Q4</accession>
<dbReference type="Pfam" id="PF00561">
    <property type="entry name" value="Abhydrolase_1"/>
    <property type="match status" value="2"/>
</dbReference>
<feature type="domain" description="AB hydrolase-1" evidence="1">
    <location>
        <begin position="196"/>
        <end position="249"/>
    </location>
</feature>
<reference evidence="2" key="1">
    <citation type="submission" date="2020-10" db="EMBL/GenBank/DDBJ databases">
        <title>Taxonomic study of unclassified bacteria belonging to the class Ktedonobacteria.</title>
        <authorList>
            <person name="Yabe S."/>
            <person name="Wang C.M."/>
            <person name="Zheng Y."/>
            <person name="Sakai Y."/>
            <person name="Cavaletti L."/>
            <person name="Monciardini P."/>
            <person name="Donadio S."/>
        </authorList>
    </citation>
    <scope>NUCLEOTIDE SEQUENCE</scope>
    <source>
        <strain evidence="2">ID150040</strain>
    </source>
</reference>
<dbReference type="Gene3D" id="3.40.50.1820">
    <property type="entry name" value="alpha/beta hydrolase"/>
    <property type="match status" value="1"/>
</dbReference>
<dbReference type="InterPro" id="IPR050266">
    <property type="entry name" value="AB_hydrolase_sf"/>
</dbReference>
<dbReference type="RefSeq" id="WP_220206376.1">
    <property type="nucleotide sequence ID" value="NZ_BNJK01000001.1"/>
</dbReference>
<dbReference type="GO" id="GO:0016787">
    <property type="term" value="F:hydrolase activity"/>
    <property type="evidence" value="ECO:0007669"/>
    <property type="project" value="UniProtKB-KW"/>
</dbReference>
<dbReference type="PANTHER" id="PTHR43798">
    <property type="entry name" value="MONOACYLGLYCEROL LIPASE"/>
    <property type="match status" value="1"/>
</dbReference>
<evidence type="ECO:0000313" key="2">
    <source>
        <dbReference type="EMBL" id="GHO95708.1"/>
    </source>
</evidence>
<sequence length="265" mass="29283">MRARVNQVDIAYDDHGIGQPVIFLHAFPLNRNMWSDVTTALLQEKRFRLVAPDWRGFGESEINGEQFTMELLADDVAALMDTLGMQQAVLCGLSMGGYAAFAFLRKYPERVGGLILSDTRPDADTQEGKANREKVAQLAEQQGSEAIADFQLPRVISDYTRQHHPEIEARIRHMIYAATPTGIAAASRGMGLRPDSTDLLARIACPTLVIVGEHDGPVPPDVAREYAAKIPGARFAMILEAGHVSNLEQPEAFLKAVREFLLTHY</sequence>
<organism evidence="2 3">
    <name type="scientific">Reticulibacter mediterranei</name>
    <dbReference type="NCBI Taxonomy" id="2778369"/>
    <lineage>
        <taxon>Bacteria</taxon>
        <taxon>Bacillati</taxon>
        <taxon>Chloroflexota</taxon>
        <taxon>Ktedonobacteria</taxon>
        <taxon>Ktedonobacterales</taxon>
        <taxon>Reticulibacteraceae</taxon>
        <taxon>Reticulibacter</taxon>
    </lineage>
</organism>
<evidence type="ECO:0000313" key="3">
    <source>
        <dbReference type="Proteomes" id="UP000597444"/>
    </source>
</evidence>
<comment type="caution">
    <text evidence="2">The sequence shown here is derived from an EMBL/GenBank/DDBJ whole genome shotgun (WGS) entry which is preliminary data.</text>
</comment>
<protein>
    <submittedName>
        <fullName evidence="2">Alpha/beta hydrolase</fullName>
    </submittedName>
</protein>
<dbReference type="EMBL" id="BNJK01000001">
    <property type="protein sequence ID" value="GHO95708.1"/>
    <property type="molecule type" value="Genomic_DNA"/>
</dbReference>
<name>A0A8J3N4Q4_9CHLR</name>
<dbReference type="InterPro" id="IPR029058">
    <property type="entry name" value="AB_hydrolase_fold"/>
</dbReference>
<dbReference type="PRINTS" id="PR00412">
    <property type="entry name" value="EPOXHYDRLASE"/>
</dbReference>
<dbReference type="AlphaFoldDB" id="A0A8J3N4Q4"/>
<keyword evidence="2" id="KW-0378">Hydrolase</keyword>
<dbReference type="Proteomes" id="UP000597444">
    <property type="component" value="Unassembled WGS sequence"/>
</dbReference>
<dbReference type="InterPro" id="IPR000073">
    <property type="entry name" value="AB_hydrolase_1"/>
</dbReference>
<proteinExistence type="predicted"/>
<keyword evidence="3" id="KW-1185">Reference proteome</keyword>